<dbReference type="AlphaFoldDB" id="A0AA41TXZ8"/>
<keyword evidence="1" id="KW-0812">Transmembrane</keyword>
<evidence type="ECO:0000313" key="2">
    <source>
        <dbReference type="EMBL" id="MCF2525615.1"/>
    </source>
</evidence>
<proteinExistence type="predicted"/>
<protein>
    <submittedName>
        <fullName evidence="2">Uncharacterized protein</fullName>
    </submittedName>
</protein>
<accession>A0AA41TXZ8</accession>
<feature type="transmembrane region" description="Helical" evidence="1">
    <location>
        <begin position="36"/>
        <end position="55"/>
    </location>
</feature>
<keyword evidence="1" id="KW-1133">Transmembrane helix</keyword>
<name>A0AA41TXZ8_9ACTN</name>
<organism evidence="2 3">
    <name type="scientific">Yinghuangia soli</name>
    <dbReference type="NCBI Taxonomy" id="2908204"/>
    <lineage>
        <taxon>Bacteria</taxon>
        <taxon>Bacillati</taxon>
        <taxon>Actinomycetota</taxon>
        <taxon>Actinomycetes</taxon>
        <taxon>Kitasatosporales</taxon>
        <taxon>Streptomycetaceae</taxon>
        <taxon>Yinghuangia</taxon>
    </lineage>
</organism>
<feature type="transmembrane region" description="Helical" evidence="1">
    <location>
        <begin position="62"/>
        <end position="82"/>
    </location>
</feature>
<reference evidence="2" key="1">
    <citation type="submission" date="2022-01" db="EMBL/GenBank/DDBJ databases">
        <title>Genome-Based Taxonomic Classification of the Phylum Actinobacteria.</title>
        <authorList>
            <person name="Gao Y."/>
        </authorList>
    </citation>
    <scope>NUCLEOTIDE SEQUENCE</scope>
    <source>
        <strain evidence="2">KLBMP 8922</strain>
    </source>
</reference>
<sequence length="206" mass="20547">MSPSSAPLRVLRAGLFAAVGVVLSVGGHVVASGASVPGWAVAVAAAVGFGVGWSGAGRECGLLRMLVAVVGGQVLLHEWFGWAAAQGASAGHSGHADHTGHVAGGVAAHGGVAMAAAHLAVALVAAVWLRVGEAAVFRLLARVEDRLRAGVLALLRLLVRPVPGSGPAVVAAGGSVPAPGSRLRTRYDVVRRGPPVWCASRMIALP</sequence>
<feature type="transmembrane region" description="Helical" evidence="1">
    <location>
        <begin position="102"/>
        <end position="129"/>
    </location>
</feature>
<gene>
    <name evidence="2" type="ORF">LZ495_00025</name>
</gene>
<comment type="caution">
    <text evidence="2">The sequence shown here is derived from an EMBL/GenBank/DDBJ whole genome shotgun (WGS) entry which is preliminary data.</text>
</comment>
<evidence type="ECO:0000256" key="1">
    <source>
        <dbReference type="SAM" id="Phobius"/>
    </source>
</evidence>
<keyword evidence="1" id="KW-0472">Membrane</keyword>
<feature type="transmembrane region" description="Helical" evidence="1">
    <location>
        <begin position="12"/>
        <end position="30"/>
    </location>
</feature>
<keyword evidence="3" id="KW-1185">Reference proteome</keyword>
<evidence type="ECO:0000313" key="3">
    <source>
        <dbReference type="Proteomes" id="UP001165378"/>
    </source>
</evidence>
<dbReference type="RefSeq" id="WP_235049653.1">
    <property type="nucleotide sequence ID" value="NZ_JAKFHA010000001.1"/>
</dbReference>
<dbReference type="Proteomes" id="UP001165378">
    <property type="component" value="Unassembled WGS sequence"/>
</dbReference>
<dbReference type="EMBL" id="JAKFHA010000001">
    <property type="protein sequence ID" value="MCF2525615.1"/>
    <property type="molecule type" value="Genomic_DNA"/>
</dbReference>